<dbReference type="EMBL" id="CP029042">
    <property type="protein sequence ID" value="AZS72464.1"/>
    <property type="molecule type" value="Genomic_DNA"/>
</dbReference>
<evidence type="ECO:0000313" key="4">
    <source>
        <dbReference type="Proteomes" id="UP000275579"/>
    </source>
</evidence>
<dbReference type="Pfam" id="PF04149">
    <property type="entry name" value="DUF397"/>
    <property type="match status" value="1"/>
</dbReference>
<reference evidence="3 4" key="1">
    <citation type="submission" date="2018-04" db="EMBL/GenBank/DDBJ databases">
        <title>Complete genome sequences of Streptomyces lydicus strain WYEC and characterization of antagonistic properties of biological control agents.</title>
        <authorList>
            <person name="Mariita R.M."/>
            <person name="Sello J.K."/>
        </authorList>
    </citation>
    <scope>NUCLEOTIDE SEQUENCE [LARGE SCALE GENOMIC DNA]</scope>
    <source>
        <strain evidence="3 4">WYEC 108</strain>
    </source>
</reference>
<proteinExistence type="predicted"/>
<dbReference type="InterPro" id="IPR007278">
    <property type="entry name" value="DUF397"/>
</dbReference>
<feature type="domain" description="DUF397" evidence="2">
    <location>
        <begin position="18"/>
        <end position="70"/>
    </location>
</feature>
<dbReference type="Proteomes" id="UP000275579">
    <property type="component" value="Chromosome"/>
</dbReference>
<organism evidence="3 4">
    <name type="scientific">Streptomyces lydicus</name>
    <dbReference type="NCBI Taxonomy" id="47763"/>
    <lineage>
        <taxon>Bacteria</taxon>
        <taxon>Bacillati</taxon>
        <taxon>Actinomycetota</taxon>
        <taxon>Actinomycetes</taxon>
        <taxon>Kitasatosporales</taxon>
        <taxon>Streptomycetaceae</taxon>
        <taxon>Streptomyces</taxon>
    </lineage>
</organism>
<evidence type="ECO:0000256" key="1">
    <source>
        <dbReference type="SAM" id="MobiDB-lite"/>
    </source>
</evidence>
<dbReference type="RefSeq" id="WP_127151623.1">
    <property type="nucleotide sequence ID" value="NZ_CP029042.1"/>
</dbReference>
<gene>
    <name evidence="3" type="ORF">DDE74_17155</name>
</gene>
<accession>A0A3Q9KAF7</accession>
<protein>
    <submittedName>
        <fullName evidence="3">DUF397 domain-containing protein</fullName>
    </submittedName>
</protein>
<name>A0A3Q9KAF7_9ACTN</name>
<dbReference type="AlphaFoldDB" id="A0A3Q9KAF7"/>
<evidence type="ECO:0000313" key="3">
    <source>
        <dbReference type="EMBL" id="AZS72464.1"/>
    </source>
</evidence>
<sequence length="80" mass="8566">MTDHTKPVPSTEFAPEGSWFKSSYSDQGGGNCVEVAVRQAQVGIRDSKEKNGPALSLPRSTYITFIDTVKSGAVDFGVVD</sequence>
<evidence type="ECO:0000259" key="2">
    <source>
        <dbReference type="Pfam" id="PF04149"/>
    </source>
</evidence>
<feature type="region of interest" description="Disordered" evidence="1">
    <location>
        <begin position="1"/>
        <end position="28"/>
    </location>
</feature>